<accession>A0A7S5DQV6</accession>
<evidence type="ECO:0000313" key="1">
    <source>
        <dbReference type="EMBL" id="QCL09168.1"/>
    </source>
</evidence>
<reference evidence="2" key="1">
    <citation type="submission" date="2018-12" db="EMBL/GenBank/DDBJ databases">
        <title>Three Rhizobium rhizogenes strains isolated from the same crown gall tumor carry diverse plasmids.</title>
        <authorList>
            <person name="Pulawska J."/>
            <person name="Kuzmanovic N."/>
        </authorList>
    </citation>
    <scope>NUCLEOTIDE SEQUENCE</scope>
    <source>
        <strain evidence="1">C5.7</strain>
        <strain evidence="2">Colt5.8</strain>
        <plasmid evidence="1">pC5.7b</plasmid>
        <plasmid evidence="2">pColt5.8b</plasmid>
    </source>
</reference>
<keyword evidence="2" id="KW-0614">Plasmid</keyword>
<protein>
    <submittedName>
        <fullName evidence="2">Uncharacterized protein</fullName>
    </submittedName>
</protein>
<proteinExistence type="predicted"/>
<geneLocation type="plasmid" evidence="1">
    <name>pC5.7b</name>
</geneLocation>
<gene>
    <name evidence="1" type="ORF">pC5.7b_301</name>
    <name evidence="2" type="ORF">pC5.8b_313</name>
</gene>
<evidence type="ECO:0000313" key="2">
    <source>
        <dbReference type="EMBL" id="QCL09803.1"/>
    </source>
</evidence>
<dbReference type="EMBL" id="MK318968">
    <property type="protein sequence ID" value="QCL09168.1"/>
    <property type="molecule type" value="Genomic_DNA"/>
</dbReference>
<dbReference type="EMBL" id="MK318972">
    <property type="protein sequence ID" value="QCL09803.1"/>
    <property type="molecule type" value="Genomic_DNA"/>
</dbReference>
<dbReference type="RefSeq" id="WP_200994596.1">
    <property type="nucleotide sequence ID" value="NZ_MK318972.1"/>
</dbReference>
<name>A0A7S5DQV6_RHIRH</name>
<dbReference type="AlphaFoldDB" id="A0A7S5DQV6"/>
<sequence>MGENARSTIILSVPHIGLSKNSARGFALDQFARQQGYESFAEWSVYCFDQALQISGEVRENDSIDVVSDERDLSGLLSKTFGYEVVVRLRRTDDNN</sequence>
<geneLocation type="plasmid" evidence="2">
    <name>pColt5.8b</name>
</geneLocation>
<organism evidence="2">
    <name type="scientific">Rhizobium rhizogenes</name>
    <name type="common">Agrobacterium rhizogenes</name>
    <dbReference type="NCBI Taxonomy" id="359"/>
    <lineage>
        <taxon>Bacteria</taxon>
        <taxon>Pseudomonadati</taxon>
        <taxon>Pseudomonadota</taxon>
        <taxon>Alphaproteobacteria</taxon>
        <taxon>Hyphomicrobiales</taxon>
        <taxon>Rhizobiaceae</taxon>
        <taxon>Rhizobium/Agrobacterium group</taxon>
        <taxon>Rhizobium</taxon>
    </lineage>
</organism>